<gene>
    <name evidence="2" type="ORF">Cph01nite_27200</name>
</gene>
<feature type="region of interest" description="Disordered" evidence="1">
    <location>
        <begin position="45"/>
        <end position="70"/>
    </location>
</feature>
<name>A0ABQ4DNM6_9CELL</name>
<evidence type="ECO:0000313" key="3">
    <source>
        <dbReference type="Proteomes" id="UP000614741"/>
    </source>
</evidence>
<proteinExistence type="predicted"/>
<organism evidence="2 3">
    <name type="scientific">Cellulomonas phragmiteti</name>
    <dbReference type="NCBI Taxonomy" id="478780"/>
    <lineage>
        <taxon>Bacteria</taxon>
        <taxon>Bacillati</taxon>
        <taxon>Actinomycetota</taxon>
        <taxon>Actinomycetes</taxon>
        <taxon>Micrococcales</taxon>
        <taxon>Cellulomonadaceae</taxon>
        <taxon>Cellulomonas</taxon>
    </lineage>
</organism>
<dbReference type="RefSeq" id="WP_203675114.1">
    <property type="nucleotide sequence ID" value="NZ_BONP01000017.1"/>
</dbReference>
<reference evidence="2 3" key="1">
    <citation type="submission" date="2021-01" db="EMBL/GenBank/DDBJ databases">
        <title>Whole genome shotgun sequence of Cellulomonas phragmiteti NBRC 110785.</title>
        <authorList>
            <person name="Komaki H."/>
            <person name="Tamura T."/>
        </authorList>
    </citation>
    <scope>NUCLEOTIDE SEQUENCE [LARGE SCALE GENOMIC DNA]</scope>
    <source>
        <strain evidence="2 3">NBRC 110785</strain>
    </source>
</reference>
<dbReference type="Proteomes" id="UP000614741">
    <property type="component" value="Unassembled WGS sequence"/>
</dbReference>
<keyword evidence="3" id="KW-1185">Reference proteome</keyword>
<comment type="caution">
    <text evidence="2">The sequence shown here is derived from an EMBL/GenBank/DDBJ whole genome shotgun (WGS) entry which is preliminary data.</text>
</comment>
<evidence type="ECO:0000256" key="1">
    <source>
        <dbReference type="SAM" id="MobiDB-lite"/>
    </source>
</evidence>
<sequence length="135" mass="15241">MDKTRRLRNAAEGFMAGLVAAGFEGPFRWAAHQWEGPFRRAWRSWEPQQRNPRDFPTFGLGGSADGRTSQPRDMLFQLKRTSPFHDYRTHALPTQPSGLTPEDYLDINATGATPAELRQLALTFLDEMAKSSTSD</sequence>
<protein>
    <submittedName>
        <fullName evidence="2">Uncharacterized protein</fullName>
    </submittedName>
</protein>
<evidence type="ECO:0000313" key="2">
    <source>
        <dbReference type="EMBL" id="GIG40958.1"/>
    </source>
</evidence>
<dbReference type="EMBL" id="BONP01000017">
    <property type="protein sequence ID" value="GIG40958.1"/>
    <property type="molecule type" value="Genomic_DNA"/>
</dbReference>
<accession>A0ABQ4DNM6</accession>